<proteinExistence type="predicted"/>
<dbReference type="EMBL" id="AYXT01000010">
    <property type="protein sequence ID" value="ETF02010.1"/>
    <property type="molecule type" value="Genomic_DNA"/>
</dbReference>
<protein>
    <submittedName>
        <fullName evidence="1">Hemagglutinin</fullName>
    </submittedName>
</protein>
<comment type="caution">
    <text evidence="1">The sequence shown here is derived from an EMBL/GenBank/DDBJ whole genome shotgun (WGS) entry which is preliminary data.</text>
</comment>
<accession>V8QRS4</accession>
<gene>
    <name evidence="1" type="ORF">W822_14710</name>
</gene>
<evidence type="ECO:0000313" key="2">
    <source>
        <dbReference type="Proteomes" id="UP000018733"/>
    </source>
</evidence>
<dbReference type="Proteomes" id="UP000018733">
    <property type="component" value="Unassembled WGS sequence"/>
</dbReference>
<sequence length="283" mass="32199">MDSVSGSMVGSTAFENNYFTGLKFNKLSACIYGQTCVTKDEKTKAKAEAERMRELLDRELRNVCSVNQSGDACRTAVITAIRYIAIEDTWRIMDKDVKRSAKSTFDYLYKTPEGEDNFVRYLNTIDNRADFFGASNLYEKNEGTGVKWFGAAEDVSRAFDGGLGADGNGSQYSFFIGSLSAWTNTPSIYEWRQVAGNTLLKAGYPNFQNLYIHSTDNPIKWDVDQLRNEQKSLQNVHTRYLTDRTVFRWLIEQNKDFNILDYEARVKYGCSVFGLSEKQGCRP</sequence>
<dbReference type="HOGENOM" id="CLU_982223_0_0_4"/>
<dbReference type="RefSeq" id="WP_024005895.1">
    <property type="nucleotide sequence ID" value="NZ_KI650980.1"/>
</dbReference>
<organism evidence="1 2">
    <name type="scientific">Advenella kashmirensis W13003</name>
    <dbReference type="NCBI Taxonomy" id="1424334"/>
    <lineage>
        <taxon>Bacteria</taxon>
        <taxon>Pseudomonadati</taxon>
        <taxon>Pseudomonadota</taxon>
        <taxon>Betaproteobacteria</taxon>
        <taxon>Burkholderiales</taxon>
        <taxon>Alcaligenaceae</taxon>
    </lineage>
</organism>
<reference evidence="1 2" key="1">
    <citation type="journal article" date="2014" name="Genome Announc.">
        <title>Draft Genome Sequence of Advenella kashmirensis Strain W13003, a Polycyclic Aromatic Hydrocarbon-Degrading Bacterium.</title>
        <authorList>
            <person name="Wang X."/>
            <person name="Jin D."/>
            <person name="Zhou L."/>
            <person name="Wu L."/>
            <person name="An W."/>
            <person name="Zhao L."/>
        </authorList>
    </citation>
    <scope>NUCLEOTIDE SEQUENCE [LARGE SCALE GENOMIC DNA]</scope>
    <source>
        <strain evidence="1 2">W13003</strain>
    </source>
</reference>
<dbReference type="PATRIC" id="fig|1424334.3.peg.2956"/>
<keyword evidence="2" id="KW-1185">Reference proteome</keyword>
<dbReference type="STRING" id="1424334.W822_14710"/>
<name>V8QRS4_9BURK</name>
<dbReference type="AlphaFoldDB" id="V8QRS4"/>
<evidence type="ECO:0000313" key="1">
    <source>
        <dbReference type="EMBL" id="ETF02010.1"/>
    </source>
</evidence>